<evidence type="ECO:0000313" key="2">
    <source>
        <dbReference type="EMBL" id="RZM76439.1"/>
    </source>
</evidence>
<evidence type="ECO:0000256" key="1">
    <source>
        <dbReference type="SAM" id="Phobius"/>
    </source>
</evidence>
<proteinExistence type="predicted"/>
<name>A0A4Q7E207_9GAMM</name>
<gene>
    <name evidence="2" type="ORF">C3B51_17900</name>
</gene>
<sequence length="223" mass="25710">MEKNQIRECFYPVLFIEGSVLITCLTVFIIALVKVIFGNDMFELIKDITSILGGLASLFATILAWKAYSQWVDKLKKTNSITLEQNIYLEIFSTVKTMEPSVKRYISNTRSLIDTYRNLDERSPKYESLLKIFEDNHLYYLKSLEAATQSLDKCSHTLDFIGLKQLDSDIKELLEKTKSLTEISIYEEENKVIANSDIFDSDLIKNKYTESDISILIEQIKKG</sequence>
<feature type="transmembrane region" description="Helical" evidence="1">
    <location>
        <begin position="48"/>
        <end position="68"/>
    </location>
</feature>
<accession>A0A4Q7E207</accession>
<keyword evidence="1" id="KW-0472">Membrane</keyword>
<reference evidence="2 3" key="1">
    <citation type="submission" date="2018-01" db="EMBL/GenBank/DDBJ databases">
        <title>Co-occurrence of chitin degradation, pigmentation and bioactivity in marine Pseudoalteromonas.</title>
        <authorList>
            <person name="Paulsen S."/>
            <person name="Gram L."/>
            <person name="Machado H."/>
        </authorList>
    </citation>
    <scope>NUCLEOTIDE SEQUENCE [LARGE SCALE GENOMIC DNA]</scope>
    <source>
        <strain evidence="2 3">S1946</strain>
    </source>
</reference>
<protein>
    <submittedName>
        <fullName evidence="2">Uncharacterized protein</fullName>
    </submittedName>
</protein>
<dbReference type="RefSeq" id="WP_130245924.1">
    <property type="nucleotide sequence ID" value="NZ_PPUZ01000049.1"/>
</dbReference>
<dbReference type="AlphaFoldDB" id="A0A4Q7E207"/>
<feature type="transmembrane region" description="Helical" evidence="1">
    <location>
        <begin position="12"/>
        <end position="36"/>
    </location>
</feature>
<comment type="caution">
    <text evidence="2">The sequence shown here is derived from an EMBL/GenBank/DDBJ whole genome shotgun (WGS) entry which is preliminary data.</text>
</comment>
<keyword evidence="1" id="KW-0812">Transmembrane</keyword>
<keyword evidence="1" id="KW-1133">Transmembrane helix</keyword>
<organism evidence="2 3">
    <name type="scientific">Pseudoalteromonas rubra</name>
    <dbReference type="NCBI Taxonomy" id="43658"/>
    <lineage>
        <taxon>Bacteria</taxon>
        <taxon>Pseudomonadati</taxon>
        <taxon>Pseudomonadota</taxon>
        <taxon>Gammaproteobacteria</taxon>
        <taxon>Alteromonadales</taxon>
        <taxon>Pseudoalteromonadaceae</taxon>
        <taxon>Pseudoalteromonas</taxon>
    </lineage>
</organism>
<dbReference type="EMBL" id="PPUZ01000049">
    <property type="protein sequence ID" value="RZM76439.1"/>
    <property type="molecule type" value="Genomic_DNA"/>
</dbReference>
<evidence type="ECO:0000313" key="3">
    <source>
        <dbReference type="Proteomes" id="UP000292345"/>
    </source>
</evidence>
<dbReference type="Proteomes" id="UP000292345">
    <property type="component" value="Unassembled WGS sequence"/>
</dbReference>